<name>A0A060UTT8_9PROT</name>
<evidence type="ECO:0000313" key="3">
    <source>
        <dbReference type="EMBL" id="SMH65542.1"/>
    </source>
</evidence>
<dbReference type="InterPro" id="IPR015102">
    <property type="entry name" value="Tscrpt_reg_HTH_FeoC"/>
</dbReference>
<dbReference type="SUPFAM" id="SSF46785">
    <property type="entry name" value="Winged helix' DNA-binding domain"/>
    <property type="match status" value="1"/>
</dbReference>
<reference evidence="2" key="2">
    <citation type="submission" date="2014-07" db="EMBL/GenBank/DDBJ databases">
        <title>Initial genome analysis of the psychrotolerant acidophile Acidithiobacillus ferrivorans CF27: insights into iron and sulfur oxidation pathways and into biofilm formation.</title>
        <authorList>
            <person name="Talla E."/>
            <person name="Hedrich S."/>
            <person name="Mangenot S."/>
            <person name="Ji B."/>
            <person name="Johnson D.B."/>
            <person name="Barbe V."/>
            <person name="Bonnefoy V."/>
        </authorList>
    </citation>
    <scope>NUCLEOTIDE SEQUENCE [LARGE SCALE GENOMIC DNA]</scope>
    <source>
        <strain evidence="2">CF27</strain>
    </source>
</reference>
<dbReference type="RefSeq" id="WP_035195258.1">
    <property type="nucleotide sequence ID" value="NZ_CCCS020000057.1"/>
</dbReference>
<gene>
    <name evidence="3" type="ORF">AFERRI_20324</name>
    <name evidence="2" type="ORF">AFERRI_600213</name>
</gene>
<keyword evidence="4" id="KW-1185">Reference proteome</keyword>
<evidence type="ECO:0000313" key="4">
    <source>
        <dbReference type="Proteomes" id="UP000193925"/>
    </source>
</evidence>
<dbReference type="InterPro" id="IPR036388">
    <property type="entry name" value="WH-like_DNA-bd_sf"/>
</dbReference>
<sequence length="111" mass="11808">MKPLFAVREVLQKQGMASASQIATELKLSVRLVEDMLTYWQRRGTAELVLVGAPKSCGTRCNSGGCGSCSSTSAAPVQAYRWCCDNAGKAAIAIVPIAPLLHGDRNNIDIV</sequence>
<dbReference type="InterPro" id="IPR036390">
    <property type="entry name" value="WH_DNA-bd_sf"/>
</dbReference>
<feature type="domain" description="Transcriptional regulator HTH-type FeoC" evidence="1">
    <location>
        <begin position="4"/>
        <end position="72"/>
    </location>
</feature>
<dbReference type="EMBL" id="CCCS020000057">
    <property type="protein sequence ID" value="CDQ11987.1"/>
    <property type="molecule type" value="Genomic_DNA"/>
</dbReference>
<dbReference type="AlphaFoldDB" id="A0A060UTT8"/>
<dbReference type="Pfam" id="PF09012">
    <property type="entry name" value="FeoC"/>
    <property type="match status" value="1"/>
</dbReference>
<reference evidence="2" key="1">
    <citation type="submission" date="2014-03" db="EMBL/GenBank/DDBJ databases">
        <authorList>
            <person name="Genoscope - CEA"/>
        </authorList>
    </citation>
    <scope>NUCLEOTIDE SEQUENCE [LARGE SCALE GENOMIC DNA]</scope>
    <source>
        <strain evidence="2">CF27</strain>
    </source>
</reference>
<dbReference type="EMBL" id="LT841305">
    <property type="protein sequence ID" value="SMH65542.1"/>
    <property type="molecule type" value="Genomic_DNA"/>
</dbReference>
<dbReference type="Gene3D" id="1.10.10.10">
    <property type="entry name" value="Winged helix-like DNA-binding domain superfamily/Winged helix DNA-binding domain"/>
    <property type="match status" value="1"/>
</dbReference>
<protein>
    <recommendedName>
        <fullName evidence="1">Transcriptional regulator HTH-type FeoC domain-containing protein</fullName>
    </recommendedName>
</protein>
<reference evidence="3 4" key="3">
    <citation type="submission" date="2017-03" db="EMBL/GenBank/DDBJ databases">
        <authorList>
            <person name="Regsiter A."/>
            <person name="William W."/>
        </authorList>
    </citation>
    <scope>NUCLEOTIDE SEQUENCE [LARGE SCALE GENOMIC DNA]</scope>
    <source>
        <strain evidence="3">PRJEB5721</strain>
    </source>
</reference>
<proteinExistence type="predicted"/>
<organism evidence="2">
    <name type="scientific">Acidithiobacillus ferrivorans</name>
    <dbReference type="NCBI Taxonomy" id="160808"/>
    <lineage>
        <taxon>Bacteria</taxon>
        <taxon>Pseudomonadati</taxon>
        <taxon>Pseudomonadota</taxon>
        <taxon>Acidithiobacillia</taxon>
        <taxon>Acidithiobacillales</taxon>
        <taxon>Acidithiobacillaceae</taxon>
        <taxon>Acidithiobacillus</taxon>
    </lineage>
</organism>
<evidence type="ECO:0000313" key="2">
    <source>
        <dbReference type="EMBL" id="CDQ11987.1"/>
    </source>
</evidence>
<accession>A0A060UTT8</accession>
<dbReference type="Proteomes" id="UP000193925">
    <property type="component" value="Chromosome AFERRI"/>
</dbReference>
<evidence type="ECO:0000259" key="1">
    <source>
        <dbReference type="Pfam" id="PF09012"/>
    </source>
</evidence>